<reference evidence="2" key="1">
    <citation type="submission" date="2020-10" db="EMBL/GenBank/DDBJ databases">
        <title>Taxonomic study of unclassified bacteria belonging to the class Ktedonobacteria.</title>
        <authorList>
            <person name="Yabe S."/>
            <person name="Wang C.M."/>
            <person name="Zheng Y."/>
            <person name="Sakai Y."/>
            <person name="Cavaletti L."/>
            <person name="Monciardini P."/>
            <person name="Donadio S."/>
        </authorList>
    </citation>
    <scope>NUCLEOTIDE SEQUENCE</scope>
    <source>
        <strain evidence="2">SOSP1-1</strain>
    </source>
</reference>
<keyword evidence="3" id="KW-1185">Reference proteome</keyword>
<dbReference type="EMBL" id="BNJF01000008">
    <property type="protein sequence ID" value="GHO50433.1"/>
    <property type="molecule type" value="Genomic_DNA"/>
</dbReference>
<evidence type="ECO:0000313" key="3">
    <source>
        <dbReference type="Proteomes" id="UP000612362"/>
    </source>
</evidence>
<name>A0A8J3IDR3_9CHLR</name>
<dbReference type="Pfam" id="PF13358">
    <property type="entry name" value="DDE_3"/>
    <property type="match status" value="1"/>
</dbReference>
<organism evidence="2 3">
    <name type="scientific">Ktedonospora formicarum</name>
    <dbReference type="NCBI Taxonomy" id="2778364"/>
    <lineage>
        <taxon>Bacteria</taxon>
        <taxon>Bacillati</taxon>
        <taxon>Chloroflexota</taxon>
        <taxon>Ktedonobacteria</taxon>
        <taxon>Ktedonobacterales</taxon>
        <taxon>Ktedonobacteraceae</taxon>
        <taxon>Ktedonospora</taxon>
    </lineage>
</organism>
<feature type="domain" description="Tc1-like transposase DDE" evidence="1">
    <location>
        <begin position="49"/>
        <end position="141"/>
    </location>
</feature>
<comment type="caution">
    <text evidence="2">The sequence shown here is derived from an EMBL/GenBank/DDBJ whole genome shotgun (WGS) entry which is preliminary data.</text>
</comment>
<gene>
    <name evidence="2" type="ORF">KSX_85960</name>
</gene>
<accession>A0A8J3IDR3</accession>
<dbReference type="AlphaFoldDB" id="A0A8J3IDR3"/>
<sequence>MIAVLGKNELKPWLKKSWRIPTEANANCVYHMEDVLDVYTRPYNASHPLICMDEGGKTLQAQAHDPLPMRAGQAEWEGDKHEWERTCSVFLAVEPLAGKRIIEARARRTKEDWAYFLRELIEIHSPHAKKIVLVMDNLNVRTVQPSATR</sequence>
<evidence type="ECO:0000259" key="1">
    <source>
        <dbReference type="Pfam" id="PF13358"/>
    </source>
</evidence>
<evidence type="ECO:0000313" key="2">
    <source>
        <dbReference type="EMBL" id="GHO50433.1"/>
    </source>
</evidence>
<dbReference type="Proteomes" id="UP000612362">
    <property type="component" value="Unassembled WGS sequence"/>
</dbReference>
<dbReference type="InterPro" id="IPR038717">
    <property type="entry name" value="Tc1-like_DDE_dom"/>
</dbReference>
<protein>
    <recommendedName>
        <fullName evidence="1">Tc1-like transposase DDE domain-containing protein</fullName>
    </recommendedName>
</protein>
<proteinExistence type="predicted"/>